<sequence>MSSYTEDKIRKLLSESVQDQLRYLYGSDRKTIEMQTQRYASLLSRHAAIFGECGDVQLISAPGRTEIGGNHTDHNHGRVLAASVNLDALCAVSPRDDMKVRFHSEGYDAIEMDLTDLSVMPEEKGTTRALIRGVAAGMKKAGYKIGGFDAAVTSTVAGGSGLSSSAALEVMLTGVLDSLYNAFEMPYVLRAQISKQAENEYFGKPSGLLDQMASAAGGLVTVDFRDTDHPEVEAISYDFAKKGYSLVVVATGGSHANLTDHYAAIPAEMKSVAECFGQPVLRGLTGEQIMEKIGELRVKVSDRALLRAFHFIQEDERVPEQVAALKEDRIGDFLQLIIDSGRSSYMYLQNIYADPADQSLSLALCMAEDMLRGKGAWRIHGGGFAGTTLNFVPQEMVGRFVETMNCAFGKDACSVLNIRPVGTARIDF</sequence>
<protein>
    <submittedName>
        <fullName evidence="1">Galactokinase</fullName>
    </submittedName>
</protein>
<organism evidence="1 2">
    <name type="scientific">Aristaeella hokkaidonensis</name>
    <dbReference type="NCBI Taxonomy" id="3046382"/>
    <lineage>
        <taxon>Bacteria</taxon>
        <taxon>Bacillati</taxon>
        <taxon>Bacillota</taxon>
        <taxon>Clostridia</taxon>
        <taxon>Eubacteriales</taxon>
        <taxon>Aristaeellaceae</taxon>
        <taxon>Aristaeella</taxon>
    </lineage>
</organism>
<dbReference type="EMBL" id="CP068393">
    <property type="protein sequence ID" value="QUC68344.1"/>
    <property type="molecule type" value="Genomic_DNA"/>
</dbReference>
<reference evidence="1" key="1">
    <citation type="submission" date="2021-01" db="EMBL/GenBank/DDBJ databases">
        <title>Complete genome sequence of Clostridiales bacterium R-7.</title>
        <authorList>
            <person name="Mahoney-Kurpe S.C."/>
            <person name="Palevich N."/>
            <person name="Koike S."/>
            <person name="Moon C.D."/>
            <person name="Attwood G.T."/>
        </authorList>
    </citation>
    <scope>NUCLEOTIDE SEQUENCE</scope>
    <source>
        <strain evidence="1">R-7</strain>
    </source>
</reference>
<keyword evidence="2" id="KW-1185">Reference proteome</keyword>
<dbReference type="Proteomes" id="UP000682782">
    <property type="component" value="Chromosome"/>
</dbReference>
<evidence type="ECO:0000313" key="2">
    <source>
        <dbReference type="Proteomes" id="UP000682782"/>
    </source>
</evidence>
<name>A0AC61N9U2_9FIRM</name>
<evidence type="ECO:0000313" key="1">
    <source>
        <dbReference type="EMBL" id="QUC68344.1"/>
    </source>
</evidence>
<proteinExistence type="predicted"/>
<accession>A0AC61N9U2</accession>
<gene>
    <name evidence="1" type="ORF">JYE49_06550</name>
</gene>